<comment type="caution">
    <text evidence="1">The sequence shown here is derived from an EMBL/GenBank/DDBJ whole genome shotgun (WGS) entry which is preliminary data.</text>
</comment>
<protein>
    <submittedName>
        <fullName evidence="1">Uncharacterized protein</fullName>
    </submittedName>
</protein>
<dbReference type="OrthoDB" id="983884at2759"/>
<dbReference type="EMBL" id="JAHUZN010000011">
    <property type="protein sequence ID" value="KAG8478581.1"/>
    <property type="molecule type" value="Genomic_DNA"/>
</dbReference>
<reference evidence="1 2" key="1">
    <citation type="journal article" date="2021" name="bioRxiv">
        <title>The Gossypium anomalum genome as a resource for cotton improvement and evolutionary analysis of hybrid incompatibility.</title>
        <authorList>
            <person name="Grover C.E."/>
            <person name="Yuan D."/>
            <person name="Arick M.A."/>
            <person name="Miller E.R."/>
            <person name="Hu G."/>
            <person name="Peterson D.G."/>
            <person name="Wendel J.F."/>
            <person name="Udall J.A."/>
        </authorList>
    </citation>
    <scope>NUCLEOTIDE SEQUENCE [LARGE SCALE GENOMIC DNA]</scope>
    <source>
        <strain evidence="1">JFW-Udall</strain>
        <tissue evidence="1">Leaf</tissue>
    </source>
</reference>
<evidence type="ECO:0000313" key="1">
    <source>
        <dbReference type="EMBL" id="KAG8478581.1"/>
    </source>
</evidence>
<accession>A0A8J6CPL3</accession>
<organism evidence="1 2">
    <name type="scientific">Gossypium anomalum</name>
    <dbReference type="NCBI Taxonomy" id="47600"/>
    <lineage>
        <taxon>Eukaryota</taxon>
        <taxon>Viridiplantae</taxon>
        <taxon>Streptophyta</taxon>
        <taxon>Embryophyta</taxon>
        <taxon>Tracheophyta</taxon>
        <taxon>Spermatophyta</taxon>
        <taxon>Magnoliopsida</taxon>
        <taxon>eudicotyledons</taxon>
        <taxon>Gunneridae</taxon>
        <taxon>Pentapetalae</taxon>
        <taxon>rosids</taxon>
        <taxon>malvids</taxon>
        <taxon>Malvales</taxon>
        <taxon>Malvaceae</taxon>
        <taxon>Malvoideae</taxon>
        <taxon>Gossypium</taxon>
    </lineage>
</organism>
<sequence length="162" mass="18425">MLPLLALYVINEYYRLPWKPSVTTGLLAANTLIYLRPSFLDSLLPFVDEVWFNPHLILKIMFGIDAEGILKKKAAEKAKKATSTSQTNVSDVSLNEKQQLEYLVVSLNEKLRSTYLSKLIVANENILEKKHDFYSTKQNEAFAALKQVVTFSILWVPLCPGF</sequence>
<dbReference type="AlphaFoldDB" id="A0A8J6CPL3"/>
<dbReference type="Proteomes" id="UP000701853">
    <property type="component" value="Chromosome 11"/>
</dbReference>
<evidence type="ECO:0000313" key="2">
    <source>
        <dbReference type="Proteomes" id="UP000701853"/>
    </source>
</evidence>
<name>A0A8J6CPL3_9ROSI</name>
<gene>
    <name evidence="1" type="ORF">CXB51_028431</name>
</gene>
<proteinExistence type="predicted"/>
<keyword evidence="2" id="KW-1185">Reference proteome</keyword>